<feature type="non-terminal residue" evidence="12">
    <location>
        <position position="187"/>
    </location>
</feature>
<dbReference type="PANTHER" id="PTHR45788:SF4">
    <property type="entry name" value="TRICARBOXYLATE TRANSPORT PROTEIN, MITOCHONDRIAL"/>
    <property type="match status" value="1"/>
</dbReference>
<evidence type="ECO:0000256" key="1">
    <source>
        <dbReference type="ARBA" id="ARBA00004225"/>
    </source>
</evidence>
<evidence type="ECO:0000256" key="9">
    <source>
        <dbReference type="ARBA" id="ARBA00042640"/>
    </source>
</evidence>
<accession>A0AAD8BQ34</accession>
<dbReference type="InterPro" id="IPR023395">
    <property type="entry name" value="MCP_dom_sf"/>
</dbReference>
<evidence type="ECO:0000256" key="5">
    <source>
        <dbReference type="ARBA" id="ARBA00022737"/>
    </source>
</evidence>
<dbReference type="GO" id="GO:0006843">
    <property type="term" value="P:mitochondrial citrate transmembrane transport"/>
    <property type="evidence" value="ECO:0007669"/>
    <property type="project" value="TreeGrafter"/>
</dbReference>
<dbReference type="Proteomes" id="UP001233172">
    <property type="component" value="Unassembled WGS sequence"/>
</dbReference>
<evidence type="ECO:0000256" key="4">
    <source>
        <dbReference type="ARBA" id="ARBA00022692"/>
    </source>
</evidence>
<evidence type="ECO:0000256" key="7">
    <source>
        <dbReference type="ARBA" id="ARBA00023128"/>
    </source>
</evidence>
<organism evidence="12 13">
    <name type="scientific">Biomphalaria pfeifferi</name>
    <name type="common">Bloodfluke planorb</name>
    <name type="synonym">Freshwater snail</name>
    <dbReference type="NCBI Taxonomy" id="112525"/>
    <lineage>
        <taxon>Eukaryota</taxon>
        <taxon>Metazoa</taxon>
        <taxon>Spiralia</taxon>
        <taxon>Lophotrochozoa</taxon>
        <taxon>Mollusca</taxon>
        <taxon>Gastropoda</taxon>
        <taxon>Heterobranchia</taxon>
        <taxon>Euthyneura</taxon>
        <taxon>Panpulmonata</taxon>
        <taxon>Hygrophila</taxon>
        <taxon>Lymnaeoidea</taxon>
        <taxon>Planorbidae</taxon>
        <taxon>Biomphalaria</taxon>
    </lineage>
</organism>
<feature type="repeat" description="Solcar" evidence="10">
    <location>
        <begin position="34"/>
        <end position="123"/>
    </location>
</feature>
<keyword evidence="4 10" id="KW-0812">Transmembrane</keyword>
<name>A0AAD8BQ34_BIOPF</name>
<comment type="similarity">
    <text evidence="2 11">Belongs to the mitochondrial carrier (TC 2.A.29) family.</text>
</comment>
<dbReference type="Gene3D" id="1.50.40.10">
    <property type="entry name" value="Mitochondrial carrier domain"/>
    <property type="match status" value="1"/>
</dbReference>
<sequence>MDRNTNTFRSPFYRPTSHLMAAAGPQDSGQSSKSKTLKGIIAGAITGGLEICITFPTEYVKTQLQLDEKLGTQKRYKGPIDCVKVTVREYGVRGLYRGLSVLLYGSIPKSAVRFGSFEEFKKQMVGANGTLNAHQRLLCGLGAGVSEAIFAVTPMETVKVKFINDQTSPNPRFKGFFHGVRCIVSEQ</sequence>
<dbReference type="InterPro" id="IPR018108">
    <property type="entry name" value="MCP_transmembrane"/>
</dbReference>
<evidence type="ECO:0000313" key="12">
    <source>
        <dbReference type="EMBL" id="KAK0058739.1"/>
    </source>
</evidence>
<keyword evidence="6" id="KW-1133">Transmembrane helix</keyword>
<dbReference type="PANTHER" id="PTHR45788">
    <property type="entry name" value="SUCCINATE/FUMARATE MITOCHONDRIAL TRANSPORTER-RELATED"/>
    <property type="match status" value="1"/>
</dbReference>
<dbReference type="Pfam" id="PF00153">
    <property type="entry name" value="Mito_carr"/>
    <property type="match status" value="2"/>
</dbReference>
<evidence type="ECO:0000256" key="2">
    <source>
        <dbReference type="ARBA" id="ARBA00006375"/>
    </source>
</evidence>
<proteinExistence type="inferred from homology"/>
<comment type="caution">
    <text evidence="12">The sequence shown here is derived from an EMBL/GenBank/DDBJ whole genome shotgun (WGS) entry which is preliminary data.</text>
</comment>
<dbReference type="SUPFAM" id="SSF103506">
    <property type="entry name" value="Mitochondrial carrier"/>
    <property type="match status" value="1"/>
</dbReference>
<keyword evidence="13" id="KW-1185">Reference proteome</keyword>
<evidence type="ECO:0000256" key="10">
    <source>
        <dbReference type="PROSITE-ProRule" id="PRU00282"/>
    </source>
</evidence>
<keyword evidence="8 10" id="KW-0472">Membrane</keyword>
<feature type="repeat" description="Solcar" evidence="10">
    <location>
        <begin position="134"/>
        <end position="187"/>
    </location>
</feature>
<reference evidence="12" key="1">
    <citation type="journal article" date="2023" name="PLoS Negl. Trop. Dis.">
        <title>A genome sequence for Biomphalaria pfeifferi, the major vector snail for the human-infecting parasite Schistosoma mansoni.</title>
        <authorList>
            <person name="Bu L."/>
            <person name="Lu L."/>
            <person name="Laidemitt M.R."/>
            <person name="Zhang S.M."/>
            <person name="Mutuku M."/>
            <person name="Mkoji G."/>
            <person name="Steinauer M."/>
            <person name="Loker E.S."/>
        </authorList>
    </citation>
    <scope>NUCLEOTIDE SEQUENCE</scope>
    <source>
        <strain evidence="12">KasaAsao</strain>
    </source>
</reference>
<evidence type="ECO:0000256" key="8">
    <source>
        <dbReference type="ARBA" id="ARBA00023136"/>
    </source>
</evidence>
<keyword evidence="7" id="KW-0496">Mitochondrion</keyword>
<reference evidence="12" key="2">
    <citation type="submission" date="2023-04" db="EMBL/GenBank/DDBJ databases">
        <authorList>
            <person name="Bu L."/>
            <person name="Lu L."/>
            <person name="Laidemitt M.R."/>
            <person name="Zhang S.M."/>
            <person name="Mutuku M."/>
            <person name="Mkoji G."/>
            <person name="Steinauer M."/>
            <person name="Loker E.S."/>
        </authorList>
    </citation>
    <scope>NUCLEOTIDE SEQUENCE</scope>
    <source>
        <strain evidence="12">KasaAsao</strain>
        <tissue evidence="12">Whole Snail</tissue>
    </source>
</reference>
<evidence type="ECO:0000313" key="13">
    <source>
        <dbReference type="Proteomes" id="UP001233172"/>
    </source>
</evidence>
<dbReference type="PROSITE" id="PS50920">
    <property type="entry name" value="SOLCAR"/>
    <property type="match status" value="2"/>
</dbReference>
<keyword evidence="5" id="KW-0677">Repeat</keyword>
<comment type="subcellular location">
    <subcellularLocation>
        <location evidence="1">Mitochondrion membrane</location>
        <topology evidence="1">Multi-pass membrane protein</topology>
    </subcellularLocation>
</comment>
<evidence type="ECO:0000256" key="11">
    <source>
        <dbReference type="RuleBase" id="RU000488"/>
    </source>
</evidence>
<dbReference type="GO" id="GO:0071913">
    <property type="term" value="F:citrate secondary active transmembrane transporter activity"/>
    <property type="evidence" value="ECO:0007669"/>
    <property type="project" value="TreeGrafter"/>
</dbReference>
<gene>
    <name evidence="12" type="ORF">Bpfe_011704</name>
</gene>
<dbReference type="AlphaFoldDB" id="A0AAD8BQ34"/>
<protein>
    <recommendedName>
        <fullName evidence="9">Citrate transport protein</fullName>
    </recommendedName>
</protein>
<dbReference type="GO" id="GO:0031966">
    <property type="term" value="C:mitochondrial membrane"/>
    <property type="evidence" value="ECO:0007669"/>
    <property type="project" value="UniProtKB-SubCell"/>
</dbReference>
<evidence type="ECO:0000256" key="6">
    <source>
        <dbReference type="ARBA" id="ARBA00022989"/>
    </source>
</evidence>
<dbReference type="EMBL" id="JASAOG010000046">
    <property type="protein sequence ID" value="KAK0058739.1"/>
    <property type="molecule type" value="Genomic_DNA"/>
</dbReference>
<evidence type="ECO:0000256" key="3">
    <source>
        <dbReference type="ARBA" id="ARBA00022448"/>
    </source>
</evidence>
<dbReference type="InterPro" id="IPR049563">
    <property type="entry name" value="TXTP-like"/>
</dbReference>
<keyword evidence="3 11" id="KW-0813">Transport</keyword>